<name>A0AAD0W6Y3_9NEIS</name>
<dbReference type="KEGG" id="crz:D1345_00555"/>
<dbReference type="GO" id="GO:0020037">
    <property type="term" value="F:heme binding"/>
    <property type="evidence" value="ECO:0007669"/>
    <property type="project" value="InterPro"/>
</dbReference>
<dbReference type="PROSITE" id="PS00086">
    <property type="entry name" value="CYTOCHROME_P450"/>
    <property type="match status" value="1"/>
</dbReference>
<proteinExistence type="inferred from homology"/>
<evidence type="ECO:0000256" key="1">
    <source>
        <dbReference type="ARBA" id="ARBA00010617"/>
    </source>
</evidence>
<dbReference type="InterPro" id="IPR017972">
    <property type="entry name" value="Cyt_P450_CS"/>
</dbReference>
<dbReference type="Gene3D" id="1.10.630.10">
    <property type="entry name" value="Cytochrome P450"/>
    <property type="match status" value="1"/>
</dbReference>
<sequence length="368" mass="38457">MSAWPLDPLAAVVHAHPYPYYRDLAQRQPLYFDAGLGLWVAAGHAAVQAALASATCRVRPVEQPAPSQLGDGGLARTFCLWARMSEAPRHPALKAALNRALATVAGAEAGGLAESLARDWLAREPLNGGLLDRMAQGLPVLTLAGLLGLPMEDAPGLVAEAAGLARALAADADAEALESGERALEALQARVAKALPRSGGLLAVLRREWMEEEEALTANVIGLLFQSLDAGAGLFAAAVWHQAQGRPLAAGAAADWAWLALHDPVLHNTRRFVARDWHHGGQTVPAGASLLVVLAAAALDPAGPGEGLMFGAGRHACPGQALALEIARGGLAALAAMRPDWKTLTAAARFRRLPNARVRIYDEEGSAE</sequence>
<dbReference type="AlphaFoldDB" id="A0AAD0W6Y3"/>
<dbReference type="InterPro" id="IPR036396">
    <property type="entry name" value="Cyt_P450_sf"/>
</dbReference>
<dbReference type="EMBL" id="CP031968">
    <property type="protein sequence ID" value="AXT44787.1"/>
    <property type="molecule type" value="Genomic_DNA"/>
</dbReference>
<keyword evidence="3" id="KW-1185">Reference proteome</keyword>
<dbReference type="GO" id="GO:0005506">
    <property type="term" value="F:iron ion binding"/>
    <property type="evidence" value="ECO:0007669"/>
    <property type="project" value="InterPro"/>
</dbReference>
<dbReference type="Proteomes" id="UP000259465">
    <property type="component" value="Chromosome"/>
</dbReference>
<gene>
    <name evidence="2" type="ORF">D1345_00555</name>
</gene>
<dbReference type="GO" id="GO:0016705">
    <property type="term" value="F:oxidoreductase activity, acting on paired donors, with incorporation or reduction of molecular oxygen"/>
    <property type="evidence" value="ECO:0007669"/>
    <property type="project" value="InterPro"/>
</dbReference>
<evidence type="ECO:0000313" key="2">
    <source>
        <dbReference type="EMBL" id="AXT44787.1"/>
    </source>
</evidence>
<protein>
    <submittedName>
        <fullName evidence="2">Cytochrome P450</fullName>
    </submittedName>
</protein>
<organism evidence="2 3">
    <name type="scientific">Chromobacterium rhizoryzae</name>
    <dbReference type="NCBI Taxonomy" id="1778675"/>
    <lineage>
        <taxon>Bacteria</taxon>
        <taxon>Pseudomonadati</taxon>
        <taxon>Pseudomonadota</taxon>
        <taxon>Betaproteobacteria</taxon>
        <taxon>Neisseriales</taxon>
        <taxon>Chromobacteriaceae</taxon>
        <taxon>Chromobacterium</taxon>
    </lineage>
</organism>
<accession>A0AAD0W6Y3</accession>
<dbReference type="RefSeq" id="WP_118266322.1">
    <property type="nucleotide sequence ID" value="NZ_CP031968.1"/>
</dbReference>
<evidence type="ECO:0000313" key="3">
    <source>
        <dbReference type="Proteomes" id="UP000259465"/>
    </source>
</evidence>
<comment type="similarity">
    <text evidence="1">Belongs to the cytochrome P450 family.</text>
</comment>
<dbReference type="GO" id="GO:0004497">
    <property type="term" value="F:monooxygenase activity"/>
    <property type="evidence" value="ECO:0007669"/>
    <property type="project" value="InterPro"/>
</dbReference>
<dbReference type="PANTHER" id="PTHR46696">
    <property type="entry name" value="P450, PUTATIVE (EUROFUNG)-RELATED"/>
    <property type="match status" value="1"/>
</dbReference>
<dbReference type="PANTHER" id="PTHR46696:SF1">
    <property type="entry name" value="CYTOCHROME P450 YJIB-RELATED"/>
    <property type="match status" value="1"/>
</dbReference>
<dbReference type="SUPFAM" id="SSF48264">
    <property type="entry name" value="Cytochrome P450"/>
    <property type="match status" value="1"/>
</dbReference>
<reference evidence="2 3" key="1">
    <citation type="submission" date="2018-08" db="EMBL/GenBank/DDBJ databases">
        <title>Complete genome sequence of JP2-74.</title>
        <authorList>
            <person name="Wu L."/>
        </authorList>
    </citation>
    <scope>NUCLEOTIDE SEQUENCE [LARGE SCALE GENOMIC DNA]</scope>
    <source>
        <strain evidence="2 3">JP2-74</strain>
    </source>
</reference>